<protein>
    <submittedName>
        <fullName evidence="2">Uncharacterized protein</fullName>
    </submittedName>
</protein>
<sequence length="55" mass="6081">MCGELVEKSLIAVGIDVRKLQEKRGSRSGFNRTIQPEGFEQPLPCSDWLDSASSN</sequence>
<accession>A0A6J4LPF0</accession>
<name>A0A6J4LPF0_9CYAN</name>
<organism evidence="2">
    <name type="scientific">uncultured Leptolyngbya sp</name>
    <dbReference type="NCBI Taxonomy" id="332963"/>
    <lineage>
        <taxon>Bacteria</taxon>
        <taxon>Bacillati</taxon>
        <taxon>Cyanobacteriota</taxon>
        <taxon>Cyanophyceae</taxon>
        <taxon>Leptolyngbyales</taxon>
        <taxon>Leptolyngbyaceae</taxon>
        <taxon>Leptolyngbya group</taxon>
        <taxon>Leptolyngbya</taxon>
        <taxon>environmental samples</taxon>
    </lineage>
</organism>
<proteinExistence type="predicted"/>
<feature type="region of interest" description="Disordered" evidence="1">
    <location>
        <begin position="24"/>
        <end position="55"/>
    </location>
</feature>
<dbReference type="EMBL" id="CADCTY010000780">
    <property type="protein sequence ID" value="CAA9339075.1"/>
    <property type="molecule type" value="Genomic_DNA"/>
</dbReference>
<evidence type="ECO:0000313" key="2">
    <source>
        <dbReference type="EMBL" id="CAA9339075.1"/>
    </source>
</evidence>
<reference evidence="2" key="1">
    <citation type="submission" date="2020-02" db="EMBL/GenBank/DDBJ databases">
        <authorList>
            <person name="Meier V. D."/>
        </authorList>
    </citation>
    <scope>NUCLEOTIDE SEQUENCE</scope>
    <source>
        <strain evidence="2">AVDCRST_MAG94</strain>
    </source>
</reference>
<evidence type="ECO:0000256" key="1">
    <source>
        <dbReference type="SAM" id="MobiDB-lite"/>
    </source>
</evidence>
<gene>
    <name evidence="2" type="ORF">AVDCRST_MAG94-2231</name>
</gene>
<dbReference type="AlphaFoldDB" id="A0A6J4LPF0"/>